<reference evidence="2" key="1">
    <citation type="submission" date="2021-01" db="EMBL/GenBank/DDBJ databases">
        <authorList>
            <person name="Corre E."/>
            <person name="Pelletier E."/>
            <person name="Niang G."/>
            <person name="Scheremetjew M."/>
            <person name="Finn R."/>
            <person name="Kale V."/>
            <person name="Holt S."/>
            <person name="Cochrane G."/>
            <person name="Meng A."/>
            <person name="Brown T."/>
            <person name="Cohen L."/>
        </authorList>
    </citation>
    <scope>NUCLEOTIDE SEQUENCE</scope>
    <source>
        <strain evidence="2">DIVA3 518/3/11/1/6</strain>
    </source>
</reference>
<accession>A0A7S4MH31</accession>
<name>A0A7S4MH31_9EUKA</name>
<evidence type="ECO:0000259" key="1">
    <source>
        <dbReference type="Pfam" id="PF09348"/>
    </source>
</evidence>
<organism evidence="2">
    <name type="scientific">Vannella robusta</name>
    <dbReference type="NCBI Taxonomy" id="1487602"/>
    <lineage>
        <taxon>Eukaryota</taxon>
        <taxon>Amoebozoa</taxon>
        <taxon>Discosea</taxon>
        <taxon>Flabellinia</taxon>
        <taxon>Vannellidae</taxon>
        <taxon>Vannella</taxon>
    </lineage>
</organism>
<gene>
    <name evidence="2" type="ORF">VSP0166_LOCUS9478</name>
</gene>
<protein>
    <recommendedName>
        <fullName evidence="1">DUF1990 domain-containing protein</fullName>
    </recommendedName>
</protein>
<dbReference type="EMBL" id="HBKP01013350">
    <property type="protein sequence ID" value="CAE2221946.1"/>
    <property type="molecule type" value="Transcribed_RNA"/>
</dbReference>
<dbReference type="Pfam" id="PF09348">
    <property type="entry name" value="DUF1990"/>
    <property type="match status" value="1"/>
</dbReference>
<sequence>MMHHRQLWKSLSRVSLFGWRNEEMIQSYVQLYKKNESVFHSETLSKEKHTNKDYSESLVAANATKPLFLAAADKLWQFQYFTPDTMSIYSTFQAENRAMQKGDLICERIHIVPGFLETMVFNTVVNIIDEPQKKGFVVDSTEIHDEIGRLSCCVEFRDNQDLYLTVDATCMFLVAPFRKLARYMQVQAHNKAITEFRDSLLSQPLPKPYSSTEKAVNNRG</sequence>
<evidence type="ECO:0000313" key="2">
    <source>
        <dbReference type="EMBL" id="CAE2221946.1"/>
    </source>
</evidence>
<dbReference type="InterPro" id="IPR018960">
    <property type="entry name" value="DUF1990"/>
</dbReference>
<feature type="domain" description="DUF1990" evidence="1">
    <location>
        <begin position="65"/>
        <end position="168"/>
    </location>
</feature>
<dbReference type="AlphaFoldDB" id="A0A7S4MH31"/>
<proteinExistence type="predicted"/>